<keyword evidence="3" id="KW-1185">Reference proteome</keyword>
<feature type="region of interest" description="Disordered" evidence="1">
    <location>
        <begin position="86"/>
        <end position="182"/>
    </location>
</feature>
<evidence type="ECO:0000313" key="2">
    <source>
        <dbReference type="EMBL" id="CAG8307564.1"/>
    </source>
</evidence>
<feature type="compositionally biased region" description="Basic and acidic residues" evidence="1">
    <location>
        <begin position="166"/>
        <end position="182"/>
    </location>
</feature>
<feature type="region of interest" description="Disordered" evidence="1">
    <location>
        <begin position="849"/>
        <end position="893"/>
    </location>
</feature>
<protein>
    <submittedName>
        <fullName evidence="2">Uncharacterized protein</fullName>
    </submittedName>
</protein>
<feature type="compositionally biased region" description="Basic and acidic residues" evidence="1">
    <location>
        <begin position="880"/>
        <end position="893"/>
    </location>
</feature>
<dbReference type="AlphaFoldDB" id="A0A9W4IMG3"/>
<dbReference type="OrthoDB" id="72441at2759"/>
<evidence type="ECO:0000313" key="3">
    <source>
        <dbReference type="Proteomes" id="UP001152649"/>
    </source>
</evidence>
<reference evidence="2" key="1">
    <citation type="submission" date="2021-07" db="EMBL/GenBank/DDBJ databases">
        <authorList>
            <person name="Branca A.L. A."/>
        </authorList>
    </citation>
    <scope>NUCLEOTIDE SEQUENCE</scope>
</reference>
<name>A0A9W4IMG3_9EURO</name>
<feature type="compositionally biased region" description="Polar residues" evidence="1">
    <location>
        <begin position="92"/>
        <end position="104"/>
    </location>
</feature>
<proteinExistence type="predicted"/>
<gene>
    <name evidence="2" type="ORF">PSALAMII_LOCUS2031</name>
</gene>
<feature type="compositionally biased region" description="Basic and acidic residues" evidence="1">
    <location>
        <begin position="117"/>
        <end position="143"/>
    </location>
</feature>
<evidence type="ECO:0000256" key="1">
    <source>
        <dbReference type="SAM" id="MobiDB-lite"/>
    </source>
</evidence>
<comment type="caution">
    <text evidence="2">The sequence shown here is derived from an EMBL/GenBank/DDBJ whole genome shotgun (WGS) entry which is preliminary data.</text>
</comment>
<accession>A0A9W4IMG3</accession>
<dbReference type="Proteomes" id="UP001152649">
    <property type="component" value="Unassembled WGS sequence"/>
</dbReference>
<organism evidence="2 3">
    <name type="scientific">Penicillium salamii</name>
    <dbReference type="NCBI Taxonomy" id="1612424"/>
    <lineage>
        <taxon>Eukaryota</taxon>
        <taxon>Fungi</taxon>
        <taxon>Dikarya</taxon>
        <taxon>Ascomycota</taxon>
        <taxon>Pezizomycotina</taxon>
        <taxon>Eurotiomycetes</taxon>
        <taxon>Eurotiomycetidae</taxon>
        <taxon>Eurotiales</taxon>
        <taxon>Aspergillaceae</taxon>
        <taxon>Penicillium</taxon>
    </lineage>
</organism>
<sequence length="893" mass="101510">MLSRGRPCLRRRLSAAFDPAATRLDGPLPFLYPRWATPALRQRRPISFKAIETTICRSSSAPSRPLIPSCPSFARHSCRWISDASDRGTAPIPTSSSANTVSSDQNEKGGAADSIEGLERDGDIFDTKVGHAPRPTELKESAKKKARAKRVQMSLKGNRPSGENKPGQKPDKRTLLNSERDETKMRARQYMQKQYANKGNKYIPKAWIDTKEVLDDIERKVKRKNQSPPNRKEIFVSEEVLQRFAGVNEYTLRENIWYMLVNNGCRVQVLPVSENQGALRRVVLSGTERAHELVQQRFARTKSVQESGDPLHKNRKLRFPICTTPTAFHKSGSKAPLFRGIWATDPTDEPRTFDEIMEAHTEIRTVKDLTEHIEDVTTAKLPPLSQKKHPESRIKQAYHIAKHIMITFENNQKHLSAAALNLALEFLLAHMHLVDAQTLASRSMSVATRDTYHIMMKHAADTQDIVDFRNLARAMGRANISPNAETRLILLGALTEPTEKAQLIAHMVQQGDMSDLSVTRSALQQTIQNSLLVHMNSGKPLDSYLDLLVNTHGANWFSPPLMGQMFEVLSRLKKHDAIAQLCEFCIDRRIQLDDVSLIGIILAHRSNVFTAIHLILPFLEQQASLDQDATPSANLLGHLFLTSFQGRHYNICRVLWQYACLSDRTTYKMKQCVLVGLSTNVSDKKFEPRRIWDTDSGKVIIGHDFHHGASTLDSSIMDDIPKARRDNLLLFITENIPAGIERHSQVRLANALVQRDMKLHKRYKPEHPLRIMLDAAAHMDSEWHDVPHPLEWKMNNAINIPLVEKEEQPPRLRVQEYPDAQEVFQRLMEDRSRLPDVLEELSREELSQLFKDPVPVPDVPEELDDELPQLPKKGRSQSPDVRKEPSVEEIFGR</sequence>
<dbReference type="EMBL" id="CAJVPG010000077">
    <property type="protein sequence ID" value="CAG8307564.1"/>
    <property type="molecule type" value="Genomic_DNA"/>
</dbReference>